<sequence length="191" mass="19799">MKKCTILLLLGSGIGVVGGVQETFAMEANPTAVLTSDASLNIQGGILSLDTVSNFDFGDLTIKEIAEADQELTSIPEATTISDYRGPNDSGWMLTASLSAITNEKSVTLQSVKLNLAATRTAGAATIGTIPAIDAGTTDPTLVATANGTTGLATNTFDFTETTLTFPKQNINSGQYTGVVTWTLTNAYKPA</sequence>
<evidence type="ECO:0000313" key="2">
    <source>
        <dbReference type="EMBL" id="MBF8808305.1"/>
    </source>
</evidence>
<protein>
    <submittedName>
        <fullName evidence="2">WxL domain-containing protein</fullName>
    </submittedName>
</protein>
<dbReference type="InterPro" id="IPR027994">
    <property type="entry name" value="WxL_dom"/>
</dbReference>
<name>A0A931FA36_9ENTE</name>
<gene>
    <name evidence="2" type="ORF">IC227_08350</name>
</gene>
<reference evidence="2" key="1">
    <citation type="submission" date="2020-09" db="EMBL/GenBank/DDBJ databases">
        <title>Genomic insights into the novelty and pathogenicity of a unique biofilm-forming Enterococcus sp. bacteria (Enterococcus lacertideformus) identified in reptiles.</title>
        <authorList>
            <person name="Agius J.E."/>
            <person name="Phalen D.N."/>
            <person name="Rose K."/>
            <person name="Eden J.-S."/>
        </authorList>
    </citation>
    <scope>NUCLEOTIDE SEQUENCE</scope>
    <source>
        <strain evidence="2">PHRS 0518</strain>
    </source>
</reference>
<proteinExistence type="predicted"/>
<evidence type="ECO:0000259" key="1">
    <source>
        <dbReference type="Pfam" id="PF13731"/>
    </source>
</evidence>
<accession>A0A931FA36</accession>
<keyword evidence="3" id="KW-1185">Reference proteome</keyword>
<feature type="domain" description="WxL" evidence="1">
    <location>
        <begin position="41"/>
        <end position="186"/>
    </location>
</feature>
<dbReference type="EMBL" id="JADAKE010000017">
    <property type="protein sequence ID" value="MBF8808305.1"/>
    <property type="molecule type" value="Genomic_DNA"/>
</dbReference>
<comment type="caution">
    <text evidence="2">The sequence shown here is derived from an EMBL/GenBank/DDBJ whole genome shotgun (WGS) entry which is preliminary data.</text>
</comment>
<dbReference type="Proteomes" id="UP000637757">
    <property type="component" value="Unassembled WGS sequence"/>
</dbReference>
<dbReference type="Pfam" id="PF13731">
    <property type="entry name" value="WxL"/>
    <property type="match status" value="1"/>
</dbReference>
<dbReference type="AlphaFoldDB" id="A0A931FA36"/>
<organism evidence="2 3">
    <name type="scientific">Enterococcus lacertideformus</name>
    <dbReference type="NCBI Taxonomy" id="2771493"/>
    <lineage>
        <taxon>Bacteria</taxon>
        <taxon>Bacillati</taxon>
        <taxon>Bacillota</taxon>
        <taxon>Bacilli</taxon>
        <taxon>Lactobacillales</taxon>
        <taxon>Enterococcaceae</taxon>
        <taxon>Enterococcus</taxon>
    </lineage>
</organism>
<evidence type="ECO:0000313" key="3">
    <source>
        <dbReference type="Proteomes" id="UP000637757"/>
    </source>
</evidence>